<sequence>MDKTYHLYRVYESIRIDVSSVLGNNYGVVSIIRLLLRRFFLIRDRLLLVFLNAN</sequence>
<evidence type="ECO:0000313" key="1">
    <source>
        <dbReference type="EMBL" id="JAD56820.1"/>
    </source>
</evidence>
<accession>A0A0A9B6K8</accession>
<dbReference type="EMBL" id="GBRH01241075">
    <property type="protein sequence ID" value="JAD56820.1"/>
    <property type="molecule type" value="Transcribed_RNA"/>
</dbReference>
<name>A0A0A9B6K8_ARUDO</name>
<reference evidence="1" key="2">
    <citation type="journal article" date="2015" name="Data Brief">
        <title>Shoot transcriptome of the giant reed, Arundo donax.</title>
        <authorList>
            <person name="Barrero R.A."/>
            <person name="Guerrero F.D."/>
            <person name="Moolhuijzen P."/>
            <person name="Goolsby J.A."/>
            <person name="Tidwell J."/>
            <person name="Bellgard S.E."/>
            <person name="Bellgard M.I."/>
        </authorList>
    </citation>
    <scope>NUCLEOTIDE SEQUENCE</scope>
    <source>
        <tissue evidence="1">Shoot tissue taken approximately 20 cm above the soil surface</tissue>
    </source>
</reference>
<organism evidence="1">
    <name type="scientific">Arundo donax</name>
    <name type="common">Giant reed</name>
    <name type="synonym">Donax arundinaceus</name>
    <dbReference type="NCBI Taxonomy" id="35708"/>
    <lineage>
        <taxon>Eukaryota</taxon>
        <taxon>Viridiplantae</taxon>
        <taxon>Streptophyta</taxon>
        <taxon>Embryophyta</taxon>
        <taxon>Tracheophyta</taxon>
        <taxon>Spermatophyta</taxon>
        <taxon>Magnoliopsida</taxon>
        <taxon>Liliopsida</taxon>
        <taxon>Poales</taxon>
        <taxon>Poaceae</taxon>
        <taxon>PACMAD clade</taxon>
        <taxon>Arundinoideae</taxon>
        <taxon>Arundineae</taxon>
        <taxon>Arundo</taxon>
    </lineage>
</organism>
<reference evidence="1" key="1">
    <citation type="submission" date="2014-09" db="EMBL/GenBank/DDBJ databases">
        <authorList>
            <person name="Magalhaes I.L.F."/>
            <person name="Oliveira U."/>
            <person name="Santos F.R."/>
            <person name="Vidigal T.H.D.A."/>
            <person name="Brescovit A.D."/>
            <person name="Santos A.J."/>
        </authorList>
    </citation>
    <scope>NUCLEOTIDE SEQUENCE</scope>
    <source>
        <tissue evidence="1">Shoot tissue taken approximately 20 cm above the soil surface</tissue>
    </source>
</reference>
<proteinExistence type="predicted"/>
<protein>
    <submittedName>
        <fullName evidence="1">Uncharacterized protein</fullName>
    </submittedName>
</protein>
<dbReference type="AlphaFoldDB" id="A0A0A9B6K8"/>